<proteinExistence type="inferred from homology"/>
<dbReference type="PANTHER" id="PTHR43553">
    <property type="entry name" value="HEAVY METAL TRANSPORTER"/>
    <property type="match status" value="1"/>
</dbReference>
<keyword evidence="4 6" id="KW-0067">ATP-binding</keyword>
<evidence type="ECO:0000256" key="1">
    <source>
        <dbReference type="ARBA" id="ARBA00005417"/>
    </source>
</evidence>
<evidence type="ECO:0000313" key="7">
    <source>
        <dbReference type="Proteomes" id="UP000193207"/>
    </source>
</evidence>
<reference evidence="6 7" key="1">
    <citation type="submission" date="2017-03" db="EMBL/GenBank/DDBJ databases">
        <authorList>
            <person name="Afonso C.L."/>
            <person name="Miller P.J."/>
            <person name="Scott M.A."/>
            <person name="Spackman E."/>
            <person name="Goraichik I."/>
            <person name="Dimitrov K.M."/>
            <person name="Suarez D.L."/>
            <person name="Swayne D.E."/>
        </authorList>
    </citation>
    <scope>NUCLEOTIDE SEQUENCE [LARGE SCALE GENOMIC DNA]</scope>
    <source>
        <strain evidence="6 7">CECT 8110</strain>
    </source>
</reference>
<protein>
    <submittedName>
        <fullName evidence="6">Biotin transport ATP-binding protein BioM</fullName>
        <ecNumber evidence="6">3.6.3.-</ecNumber>
    </submittedName>
</protein>
<dbReference type="InterPro" id="IPR027417">
    <property type="entry name" value="P-loop_NTPase"/>
</dbReference>
<accession>A0A1X6ZLW4</accession>
<dbReference type="PANTHER" id="PTHR43553:SF24">
    <property type="entry name" value="ENERGY-COUPLING FACTOR TRANSPORTER ATP-BINDING PROTEIN ECFA1"/>
    <property type="match status" value="1"/>
</dbReference>
<evidence type="ECO:0000256" key="4">
    <source>
        <dbReference type="ARBA" id="ARBA00022840"/>
    </source>
</evidence>
<dbReference type="EMBL" id="FWFU01000004">
    <property type="protein sequence ID" value="SLN55207.1"/>
    <property type="molecule type" value="Genomic_DNA"/>
</dbReference>
<dbReference type="InterPro" id="IPR003439">
    <property type="entry name" value="ABC_transporter-like_ATP-bd"/>
</dbReference>
<dbReference type="GO" id="GO:0043190">
    <property type="term" value="C:ATP-binding cassette (ABC) transporter complex"/>
    <property type="evidence" value="ECO:0007669"/>
    <property type="project" value="TreeGrafter"/>
</dbReference>
<dbReference type="InterPro" id="IPR015856">
    <property type="entry name" value="ABC_transpr_CbiO/EcfA_su"/>
</dbReference>
<dbReference type="SUPFAM" id="SSF52540">
    <property type="entry name" value="P-loop containing nucleoside triphosphate hydrolases"/>
    <property type="match status" value="1"/>
</dbReference>
<dbReference type="GO" id="GO:0005524">
    <property type="term" value="F:ATP binding"/>
    <property type="evidence" value="ECO:0007669"/>
    <property type="project" value="UniProtKB-KW"/>
</dbReference>
<dbReference type="PROSITE" id="PS50893">
    <property type="entry name" value="ABC_TRANSPORTER_2"/>
    <property type="match status" value="1"/>
</dbReference>
<comment type="similarity">
    <text evidence="1">Belongs to the ABC transporter superfamily.</text>
</comment>
<dbReference type="Proteomes" id="UP000193207">
    <property type="component" value="Unassembled WGS sequence"/>
</dbReference>
<dbReference type="GO" id="GO:0016887">
    <property type="term" value="F:ATP hydrolysis activity"/>
    <property type="evidence" value="ECO:0007669"/>
    <property type="project" value="InterPro"/>
</dbReference>
<dbReference type="InterPro" id="IPR050095">
    <property type="entry name" value="ECF_ABC_transporter_ATP-bd"/>
</dbReference>
<dbReference type="Pfam" id="PF00005">
    <property type="entry name" value="ABC_tran"/>
    <property type="match status" value="1"/>
</dbReference>
<sequence length="239" mass="25955">METATDPVCLEGVSVRFGSREVLRDLTLTLQSRRVGIVGRNGSGKTTLARLIAGLIAPDAGRVTVAGVDVCTDRRAAIRTVGILFQNPDHQIIFPTVEEELAFGLRQLGRSKAEAREGARAMLARFGRDDWAERAVDGLSQGQRHLVCLMAVLAMEPRVIVLDEPFAGLDIPTIRALRRYLEALPVTLIQVSHDIAALGEYNRVIWLEGGKVAADGPADETLARYLAAMEEVDDADADL</sequence>
<gene>
    <name evidence="6" type="primary">bioM</name>
    <name evidence="6" type="ORF">ROH8110_02995</name>
</gene>
<dbReference type="CDD" id="cd03225">
    <property type="entry name" value="ABC_cobalt_CbiO_domain1"/>
    <property type="match status" value="1"/>
</dbReference>
<keyword evidence="6" id="KW-0378">Hydrolase</keyword>
<evidence type="ECO:0000256" key="2">
    <source>
        <dbReference type="ARBA" id="ARBA00022448"/>
    </source>
</evidence>
<name>A0A1X6ZLW4_9RHOB</name>
<feature type="domain" description="ABC transporter" evidence="5">
    <location>
        <begin position="8"/>
        <end position="234"/>
    </location>
</feature>
<dbReference type="EC" id="3.6.3.-" evidence="6"/>
<dbReference type="GO" id="GO:0042626">
    <property type="term" value="F:ATPase-coupled transmembrane transporter activity"/>
    <property type="evidence" value="ECO:0007669"/>
    <property type="project" value="TreeGrafter"/>
</dbReference>
<dbReference type="AlphaFoldDB" id="A0A1X6ZLW4"/>
<keyword evidence="7" id="KW-1185">Reference proteome</keyword>
<evidence type="ECO:0000313" key="6">
    <source>
        <dbReference type="EMBL" id="SLN55207.1"/>
    </source>
</evidence>
<organism evidence="6 7">
    <name type="scientific">Roseovarius halotolerans</name>
    <dbReference type="NCBI Taxonomy" id="505353"/>
    <lineage>
        <taxon>Bacteria</taxon>
        <taxon>Pseudomonadati</taxon>
        <taxon>Pseudomonadota</taxon>
        <taxon>Alphaproteobacteria</taxon>
        <taxon>Rhodobacterales</taxon>
        <taxon>Roseobacteraceae</taxon>
        <taxon>Roseovarius</taxon>
    </lineage>
</organism>
<keyword evidence="2" id="KW-0813">Transport</keyword>
<evidence type="ECO:0000259" key="5">
    <source>
        <dbReference type="PROSITE" id="PS50893"/>
    </source>
</evidence>
<keyword evidence="3" id="KW-0547">Nucleotide-binding</keyword>
<evidence type="ECO:0000256" key="3">
    <source>
        <dbReference type="ARBA" id="ARBA00022741"/>
    </source>
</evidence>
<dbReference type="Gene3D" id="3.40.50.300">
    <property type="entry name" value="P-loop containing nucleotide triphosphate hydrolases"/>
    <property type="match status" value="1"/>
</dbReference>
<dbReference type="InterPro" id="IPR003593">
    <property type="entry name" value="AAA+_ATPase"/>
</dbReference>
<dbReference type="SMART" id="SM00382">
    <property type="entry name" value="AAA"/>
    <property type="match status" value="1"/>
</dbReference>